<dbReference type="EMBL" id="JADIKI010000023">
    <property type="protein sequence ID" value="MFK2856645.1"/>
    <property type="molecule type" value="Genomic_DNA"/>
</dbReference>
<dbReference type="SUPFAM" id="SSF48498">
    <property type="entry name" value="Tetracyclin repressor-like, C-terminal domain"/>
    <property type="match status" value="1"/>
</dbReference>
<dbReference type="PANTHER" id="PTHR30055:SF222">
    <property type="entry name" value="REGULATORY PROTEIN"/>
    <property type="match status" value="1"/>
</dbReference>
<protein>
    <submittedName>
        <fullName evidence="4">TetR/AcrR family transcriptional regulator</fullName>
    </submittedName>
</protein>
<gene>
    <name evidence="4" type="ORF">ISP18_18700</name>
</gene>
<evidence type="ECO:0000256" key="1">
    <source>
        <dbReference type="ARBA" id="ARBA00023125"/>
    </source>
</evidence>
<feature type="domain" description="HTH tetR-type" evidence="3">
    <location>
        <begin position="7"/>
        <end position="66"/>
    </location>
</feature>
<dbReference type="PANTHER" id="PTHR30055">
    <property type="entry name" value="HTH-TYPE TRANSCRIPTIONAL REGULATOR RUTR"/>
    <property type="match status" value="1"/>
</dbReference>
<proteinExistence type="predicted"/>
<evidence type="ECO:0000256" key="2">
    <source>
        <dbReference type="PROSITE-ProRule" id="PRU00335"/>
    </source>
</evidence>
<accession>A0ABW8IPH3</accession>
<sequence length="188" mass="20754">MARPKSDDRRNAILSAATRIIAIEGLSAATAAIAKEAGIPNGSLFTYFETKADLLNQLYVELKTEMAAAALERLPLASDIHTQMRHMWFHSLRWATSYPEKRRTLAHLAVSEDITPDSRQKGHQTMVGIAKLLEQSRQNGPMHDVPLALVAALMSAMADATIDFMTQDPAHADKHATAAFDAMWRMLT</sequence>
<keyword evidence="5" id="KW-1185">Reference proteome</keyword>
<feature type="DNA-binding region" description="H-T-H motif" evidence="2">
    <location>
        <begin position="29"/>
        <end position="48"/>
    </location>
</feature>
<dbReference type="InterPro" id="IPR050109">
    <property type="entry name" value="HTH-type_TetR-like_transc_reg"/>
</dbReference>
<dbReference type="InterPro" id="IPR036271">
    <property type="entry name" value="Tet_transcr_reg_TetR-rel_C_sf"/>
</dbReference>
<dbReference type="Proteomes" id="UP001620409">
    <property type="component" value="Unassembled WGS sequence"/>
</dbReference>
<evidence type="ECO:0000313" key="5">
    <source>
        <dbReference type="Proteomes" id="UP001620409"/>
    </source>
</evidence>
<dbReference type="PROSITE" id="PS50977">
    <property type="entry name" value="HTH_TETR_2"/>
    <property type="match status" value="1"/>
</dbReference>
<reference evidence="4 5" key="1">
    <citation type="submission" date="2020-10" db="EMBL/GenBank/DDBJ databases">
        <title>Phylogeny of dyella-like bacteria.</title>
        <authorList>
            <person name="Fu J."/>
        </authorList>
    </citation>
    <scope>NUCLEOTIDE SEQUENCE [LARGE SCALE GENOMIC DNA]</scope>
    <source>
        <strain evidence="4 5">DHG40</strain>
    </source>
</reference>
<evidence type="ECO:0000313" key="4">
    <source>
        <dbReference type="EMBL" id="MFK2856645.1"/>
    </source>
</evidence>
<dbReference type="InterPro" id="IPR001647">
    <property type="entry name" value="HTH_TetR"/>
</dbReference>
<keyword evidence="1 2" id="KW-0238">DNA-binding</keyword>
<comment type="caution">
    <text evidence="4">The sequence shown here is derived from an EMBL/GenBank/DDBJ whole genome shotgun (WGS) entry which is preliminary data.</text>
</comment>
<dbReference type="Gene3D" id="1.10.357.10">
    <property type="entry name" value="Tetracycline Repressor, domain 2"/>
    <property type="match status" value="1"/>
</dbReference>
<dbReference type="InterPro" id="IPR009057">
    <property type="entry name" value="Homeodomain-like_sf"/>
</dbReference>
<dbReference type="SUPFAM" id="SSF46689">
    <property type="entry name" value="Homeodomain-like"/>
    <property type="match status" value="1"/>
</dbReference>
<evidence type="ECO:0000259" key="3">
    <source>
        <dbReference type="PROSITE" id="PS50977"/>
    </source>
</evidence>
<dbReference type="PRINTS" id="PR00455">
    <property type="entry name" value="HTHTETR"/>
</dbReference>
<organism evidence="4 5">
    <name type="scientific">Dyella humi</name>
    <dbReference type="NCBI Taxonomy" id="1770547"/>
    <lineage>
        <taxon>Bacteria</taxon>
        <taxon>Pseudomonadati</taxon>
        <taxon>Pseudomonadota</taxon>
        <taxon>Gammaproteobacteria</taxon>
        <taxon>Lysobacterales</taxon>
        <taxon>Rhodanobacteraceae</taxon>
        <taxon>Dyella</taxon>
    </lineage>
</organism>
<dbReference type="Pfam" id="PF00440">
    <property type="entry name" value="TetR_N"/>
    <property type="match status" value="1"/>
</dbReference>
<name>A0ABW8IPH3_9GAMM</name>